<keyword evidence="2" id="KW-1185">Reference proteome</keyword>
<dbReference type="AlphaFoldDB" id="A0A9X2JQ59"/>
<dbReference type="RefSeq" id="WP_253616812.1">
    <property type="nucleotide sequence ID" value="NZ_JAMZDE010000001.1"/>
</dbReference>
<accession>A0A9X2JQ59</accession>
<protein>
    <submittedName>
        <fullName evidence="1">Nuclear transport factor 2 family protein</fullName>
    </submittedName>
</protein>
<sequence>MTIRLPDAIKNYFEMSNGSVPAQASECFSQDAAVLDEGGTYKGHTAISSWIKETREKYEFSAKPINITTKDQHEIVEAEVSGNFPGSPAVLTYSFLLNNDKIQSLEIS</sequence>
<evidence type="ECO:0000313" key="1">
    <source>
        <dbReference type="EMBL" id="MCP1338037.1"/>
    </source>
</evidence>
<dbReference type="Gene3D" id="3.10.450.50">
    <property type="match status" value="1"/>
</dbReference>
<comment type="caution">
    <text evidence="1">The sequence shown here is derived from an EMBL/GenBank/DDBJ whole genome shotgun (WGS) entry which is preliminary data.</text>
</comment>
<gene>
    <name evidence="1" type="ORF">NJR55_00395</name>
</gene>
<dbReference type="SUPFAM" id="SSF54427">
    <property type="entry name" value="NTF2-like"/>
    <property type="match status" value="1"/>
</dbReference>
<organism evidence="1 2">
    <name type="scientific">Idiomarina rhizosphaerae</name>
    <dbReference type="NCBI Taxonomy" id="2961572"/>
    <lineage>
        <taxon>Bacteria</taxon>
        <taxon>Pseudomonadati</taxon>
        <taxon>Pseudomonadota</taxon>
        <taxon>Gammaproteobacteria</taxon>
        <taxon>Alteromonadales</taxon>
        <taxon>Idiomarinaceae</taxon>
        <taxon>Idiomarina</taxon>
    </lineage>
</organism>
<proteinExistence type="predicted"/>
<reference evidence="1" key="1">
    <citation type="submission" date="2022-06" db="EMBL/GenBank/DDBJ databases">
        <title>Idiomarina rhizosphaerae M1R2S28.</title>
        <authorList>
            <person name="Sun J.-Q."/>
            <person name="Li L.-F."/>
        </authorList>
    </citation>
    <scope>NUCLEOTIDE SEQUENCE</scope>
    <source>
        <strain evidence="1">M1R2S28</strain>
    </source>
</reference>
<dbReference type="EMBL" id="JAMZDE010000001">
    <property type="protein sequence ID" value="MCP1338037.1"/>
    <property type="molecule type" value="Genomic_DNA"/>
</dbReference>
<dbReference type="Proteomes" id="UP001139474">
    <property type="component" value="Unassembled WGS sequence"/>
</dbReference>
<dbReference type="InterPro" id="IPR032710">
    <property type="entry name" value="NTF2-like_dom_sf"/>
</dbReference>
<name>A0A9X2JQ59_9GAMM</name>
<evidence type="ECO:0000313" key="2">
    <source>
        <dbReference type="Proteomes" id="UP001139474"/>
    </source>
</evidence>